<keyword evidence="3 5" id="KW-1133">Transmembrane helix</keyword>
<evidence type="ECO:0000259" key="6">
    <source>
        <dbReference type="Pfam" id="PF04893"/>
    </source>
</evidence>
<gene>
    <name evidence="7" type="ORF">S01H4_17020</name>
</gene>
<organism evidence="7">
    <name type="scientific">marine sediment metagenome</name>
    <dbReference type="NCBI Taxonomy" id="412755"/>
    <lineage>
        <taxon>unclassified sequences</taxon>
        <taxon>metagenomes</taxon>
        <taxon>ecological metagenomes</taxon>
    </lineage>
</organism>
<feature type="transmembrane region" description="Helical" evidence="5">
    <location>
        <begin position="76"/>
        <end position="97"/>
    </location>
</feature>
<feature type="non-terminal residue" evidence="7">
    <location>
        <position position="177"/>
    </location>
</feature>
<evidence type="ECO:0000256" key="3">
    <source>
        <dbReference type="ARBA" id="ARBA00022989"/>
    </source>
</evidence>
<dbReference type="AlphaFoldDB" id="X0YQP9"/>
<reference evidence="7" key="1">
    <citation type="journal article" date="2014" name="Front. Microbiol.">
        <title>High frequency of phylogenetically diverse reductive dehalogenase-homologous genes in deep subseafloor sedimentary metagenomes.</title>
        <authorList>
            <person name="Kawai M."/>
            <person name="Futagami T."/>
            <person name="Toyoda A."/>
            <person name="Takaki Y."/>
            <person name="Nishi S."/>
            <person name="Hori S."/>
            <person name="Arai W."/>
            <person name="Tsubouchi T."/>
            <person name="Morono Y."/>
            <person name="Uchiyama I."/>
            <person name="Ito T."/>
            <person name="Fujiyama A."/>
            <person name="Inagaki F."/>
            <person name="Takami H."/>
        </authorList>
    </citation>
    <scope>NUCLEOTIDE SEQUENCE</scope>
    <source>
        <strain evidence="7">Expedition CK06-06</strain>
    </source>
</reference>
<comment type="caution">
    <text evidence="7">The sequence shown here is derived from an EMBL/GenBank/DDBJ whole genome shotgun (WGS) entry which is preliminary data.</text>
</comment>
<dbReference type="EMBL" id="BART01007481">
    <property type="protein sequence ID" value="GAG58565.1"/>
    <property type="molecule type" value="Genomic_DNA"/>
</dbReference>
<evidence type="ECO:0000256" key="4">
    <source>
        <dbReference type="ARBA" id="ARBA00023136"/>
    </source>
</evidence>
<feature type="transmembrane region" description="Helical" evidence="5">
    <location>
        <begin position="134"/>
        <end position="151"/>
    </location>
</feature>
<evidence type="ECO:0000313" key="7">
    <source>
        <dbReference type="EMBL" id="GAG58565.1"/>
    </source>
</evidence>
<accession>X0YQP9</accession>
<evidence type="ECO:0000256" key="1">
    <source>
        <dbReference type="ARBA" id="ARBA00004141"/>
    </source>
</evidence>
<evidence type="ECO:0000256" key="2">
    <source>
        <dbReference type="ARBA" id="ARBA00022692"/>
    </source>
</evidence>
<dbReference type="InterPro" id="IPR006977">
    <property type="entry name" value="Yip1_dom"/>
</dbReference>
<name>X0YQP9_9ZZZZ</name>
<comment type="subcellular location">
    <subcellularLocation>
        <location evidence="1">Membrane</location>
        <topology evidence="1">Multi-pass membrane protein</topology>
    </subcellularLocation>
</comment>
<dbReference type="Pfam" id="PF04893">
    <property type="entry name" value="Yip1"/>
    <property type="match status" value="1"/>
</dbReference>
<proteinExistence type="predicted"/>
<sequence>MDIVGRVKAVLLRPKETFQLIKTESATTQDLIFNYVAILAVIPAIASIIGMSLVGVSVPFMRMVRFPLINSLSRAIVQYVLTLVGVYVLGLIINALAPTFSGVKNKIQALKIAVYCATPTLVAGILHIVPALGVLAIIAGLYGLYLLYLAIPVMMECPKEKALVYTVTVIVVNIVIS</sequence>
<feature type="transmembrane region" description="Helical" evidence="5">
    <location>
        <begin position="32"/>
        <end position="56"/>
    </location>
</feature>
<feature type="transmembrane region" description="Helical" evidence="5">
    <location>
        <begin position="109"/>
        <end position="128"/>
    </location>
</feature>
<keyword evidence="4 5" id="KW-0472">Membrane</keyword>
<evidence type="ECO:0000256" key="5">
    <source>
        <dbReference type="SAM" id="Phobius"/>
    </source>
</evidence>
<keyword evidence="2 5" id="KW-0812">Transmembrane</keyword>
<feature type="domain" description="Yip1" evidence="6">
    <location>
        <begin position="9"/>
        <end position="175"/>
    </location>
</feature>
<protein>
    <recommendedName>
        <fullName evidence="6">Yip1 domain-containing protein</fullName>
    </recommendedName>
</protein>
<dbReference type="GO" id="GO:0016020">
    <property type="term" value="C:membrane"/>
    <property type="evidence" value="ECO:0007669"/>
    <property type="project" value="UniProtKB-SubCell"/>
</dbReference>